<dbReference type="EMBL" id="JBGFUD010016997">
    <property type="protein sequence ID" value="MFH4984368.1"/>
    <property type="molecule type" value="Genomic_DNA"/>
</dbReference>
<dbReference type="Proteomes" id="UP001608902">
    <property type="component" value="Unassembled WGS sequence"/>
</dbReference>
<gene>
    <name evidence="1" type="ORF">AB6A40_011077</name>
</gene>
<protein>
    <submittedName>
        <fullName evidence="1">Uncharacterized protein</fullName>
    </submittedName>
</protein>
<name>A0ABD6EWM9_9BILA</name>
<sequence>MALLRAFERQRAKKECPACSMILPNGRFQQHVKNCIISSTDEDCMVIETLSSKHEEQRRIVDDDSRVAFEQPSTSYLKPSSHMGPCFGAASVHHSRKKSVALNEGYLFSVFCFSHS</sequence>
<reference evidence="1 2" key="1">
    <citation type="submission" date="2024-08" db="EMBL/GenBank/DDBJ databases">
        <title>Gnathostoma spinigerum genome.</title>
        <authorList>
            <person name="Gonzalez-Bertolin B."/>
            <person name="Monzon S."/>
            <person name="Zaballos A."/>
            <person name="Jimenez P."/>
            <person name="Dekumyoy P."/>
            <person name="Varona S."/>
            <person name="Cuesta I."/>
            <person name="Sumanam S."/>
            <person name="Adisakwattana P."/>
            <person name="Gasser R.B."/>
            <person name="Hernandez-Gonzalez A."/>
            <person name="Young N.D."/>
            <person name="Perteguer M.J."/>
        </authorList>
    </citation>
    <scope>NUCLEOTIDE SEQUENCE [LARGE SCALE GENOMIC DNA]</scope>
    <source>
        <strain evidence="1">AL3</strain>
        <tissue evidence="1">Liver</tissue>
    </source>
</reference>
<keyword evidence="2" id="KW-1185">Reference proteome</keyword>
<accession>A0ABD6EWM9</accession>
<proteinExistence type="predicted"/>
<organism evidence="1 2">
    <name type="scientific">Gnathostoma spinigerum</name>
    <dbReference type="NCBI Taxonomy" id="75299"/>
    <lineage>
        <taxon>Eukaryota</taxon>
        <taxon>Metazoa</taxon>
        <taxon>Ecdysozoa</taxon>
        <taxon>Nematoda</taxon>
        <taxon>Chromadorea</taxon>
        <taxon>Rhabditida</taxon>
        <taxon>Spirurina</taxon>
        <taxon>Gnathostomatomorpha</taxon>
        <taxon>Gnathostomatoidea</taxon>
        <taxon>Gnathostomatidae</taxon>
        <taxon>Gnathostoma</taxon>
    </lineage>
</organism>
<comment type="caution">
    <text evidence="1">The sequence shown here is derived from an EMBL/GenBank/DDBJ whole genome shotgun (WGS) entry which is preliminary data.</text>
</comment>
<dbReference type="AlphaFoldDB" id="A0ABD6EWM9"/>
<evidence type="ECO:0000313" key="1">
    <source>
        <dbReference type="EMBL" id="MFH4984368.1"/>
    </source>
</evidence>
<evidence type="ECO:0000313" key="2">
    <source>
        <dbReference type="Proteomes" id="UP001608902"/>
    </source>
</evidence>